<dbReference type="InterPro" id="IPR036388">
    <property type="entry name" value="WH-like_DNA-bd_sf"/>
</dbReference>
<dbReference type="SUPFAM" id="SSF46785">
    <property type="entry name" value="Winged helix' DNA-binding domain"/>
    <property type="match status" value="1"/>
</dbReference>
<dbReference type="InterPro" id="IPR001845">
    <property type="entry name" value="HTH_ArsR_DNA-bd_dom"/>
</dbReference>
<reference evidence="2 3" key="1">
    <citation type="submission" date="2022-12" db="EMBL/GenBank/DDBJ databases">
        <title>Coexistence and Characterization of a Novel Tigecycline Resistance gene tet(X) variant and blaNDM-1 in a Pseudomonas caeni Isolate of Chicken Origin.</title>
        <authorList>
            <person name="Lu X."/>
            <person name="Zhang L."/>
            <person name="Li R."/>
            <person name="Wang Z."/>
        </authorList>
    </citation>
    <scope>NUCLEOTIDE SEQUENCE [LARGE SCALE GENOMIC DNA]</scope>
    <source>
        <strain evidence="2 3">CE14</strain>
    </source>
</reference>
<gene>
    <name evidence="2" type="ORF">O6P33_05885</name>
</gene>
<evidence type="ECO:0000259" key="1">
    <source>
        <dbReference type="SMART" id="SM00418"/>
    </source>
</evidence>
<feature type="domain" description="HTH arsR-type" evidence="1">
    <location>
        <begin position="4"/>
        <end position="83"/>
    </location>
</feature>
<proteinExistence type="predicted"/>
<protein>
    <submittedName>
        <fullName evidence="2">Nucleotidyltransferase domain-containing protein</fullName>
    </submittedName>
</protein>
<dbReference type="EMBL" id="CP114976">
    <property type="protein sequence ID" value="WBE26354.1"/>
    <property type="molecule type" value="Genomic_DNA"/>
</dbReference>
<dbReference type="Proteomes" id="UP001212189">
    <property type="component" value="Chromosome"/>
</dbReference>
<dbReference type="CDD" id="cd00090">
    <property type="entry name" value="HTH_ARSR"/>
    <property type="match status" value="1"/>
</dbReference>
<dbReference type="InterPro" id="IPR011991">
    <property type="entry name" value="ArsR-like_HTH"/>
</dbReference>
<organism evidence="2 3">
    <name type="scientific">Denitrificimonas caeni</name>
    <dbReference type="NCBI Taxonomy" id="521720"/>
    <lineage>
        <taxon>Bacteria</taxon>
        <taxon>Pseudomonadati</taxon>
        <taxon>Pseudomonadota</taxon>
        <taxon>Gammaproteobacteria</taxon>
        <taxon>Pseudomonadales</taxon>
        <taxon>Pseudomonadaceae</taxon>
        <taxon>Denitrificimonas</taxon>
    </lineage>
</organism>
<evidence type="ECO:0000313" key="2">
    <source>
        <dbReference type="EMBL" id="WBE26354.1"/>
    </source>
</evidence>
<dbReference type="Gene3D" id="3.30.460.10">
    <property type="entry name" value="Beta Polymerase, domain 2"/>
    <property type="match status" value="1"/>
</dbReference>
<sequence>MNTAIGDALFTKAQQKVLAVLFGQPEQSFYLNELVRLADMGRGAISRELSKLTDAGLLVMHKQGNQNHYQANHASPIMHELVAIVKKTFGVAAVLKTALAPILPQLEQAFVYGSIAKGNEHAGSDVDVMLVGDNLSYSEAMQLLETAELQLQRTVNPTIYTPEEFAERLAQGQSFLTTVMEQETLDLLRS</sequence>
<dbReference type="SMART" id="SM00418">
    <property type="entry name" value="HTH_ARSR"/>
    <property type="match status" value="1"/>
</dbReference>
<dbReference type="AlphaFoldDB" id="A0AAE9VUS2"/>
<keyword evidence="3" id="KW-1185">Reference proteome</keyword>
<dbReference type="GO" id="GO:0003700">
    <property type="term" value="F:DNA-binding transcription factor activity"/>
    <property type="evidence" value="ECO:0007669"/>
    <property type="project" value="InterPro"/>
</dbReference>
<evidence type="ECO:0000313" key="3">
    <source>
        <dbReference type="Proteomes" id="UP001212189"/>
    </source>
</evidence>
<dbReference type="Gene3D" id="1.10.10.10">
    <property type="entry name" value="Winged helix-like DNA-binding domain superfamily/Winged helix DNA-binding domain"/>
    <property type="match status" value="1"/>
</dbReference>
<dbReference type="InterPro" id="IPR041633">
    <property type="entry name" value="Polbeta"/>
</dbReference>
<dbReference type="InterPro" id="IPR036390">
    <property type="entry name" value="WH_DNA-bd_sf"/>
</dbReference>
<dbReference type="KEGG" id="dce:O6P33_05885"/>
<dbReference type="InterPro" id="IPR043519">
    <property type="entry name" value="NT_sf"/>
</dbReference>
<dbReference type="SUPFAM" id="SSF81301">
    <property type="entry name" value="Nucleotidyltransferase"/>
    <property type="match status" value="1"/>
</dbReference>
<dbReference type="CDD" id="cd05403">
    <property type="entry name" value="NT_KNTase_like"/>
    <property type="match status" value="1"/>
</dbReference>
<name>A0AAE9VUS2_9GAMM</name>
<dbReference type="Pfam" id="PF18765">
    <property type="entry name" value="Polbeta"/>
    <property type="match status" value="1"/>
</dbReference>
<dbReference type="RefSeq" id="WP_269819276.1">
    <property type="nucleotide sequence ID" value="NZ_CP114976.1"/>
</dbReference>
<accession>A0AAE9VUS2</accession>